<dbReference type="GO" id="GO:0003677">
    <property type="term" value="F:DNA binding"/>
    <property type="evidence" value="ECO:0007669"/>
    <property type="project" value="UniProtKB-KW"/>
</dbReference>
<dbReference type="AlphaFoldDB" id="U3AIM7"/>
<sequence length="338" mass="37155">MKGPGVATGRSGSIGNVFFIEDDFWPLNTALYVKDFHGNDPRFVYYLLHYVDLGRFSSGAGVPTLNRNDVHSERYWIPSNIEEQQRIVAVLDEAFDGLARARAHAEANLQSAQSLFDAFVASQFEALHGEASTEVMTVKDLALPKRGSIRTGPFGSQLLHSEFVDEGIAVLGIDNAVSNRFKWGKSRFITTEKYDQLHRYTVNPGDVIITIMGTCGRCAVVPDDIPVAINTKHLCCISLDQTKCLPGYLHRYFLSSPKARAYLSTQASGSVMDGLNMGIIKGMPVEVPSIILQSSIVEKTMEFEAAAGAIKSKYEAKLQDIGDLRQSLLQKAFAGELI</sequence>
<dbReference type="STRING" id="1337093.MBELCI_3581"/>
<comment type="caution">
    <text evidence="5">The sequence shown here is derived from an EMBL/GenBank/DDBJ whole genome shotgun (WGS) entry which is preliminary data.</text>
</comment>
<reference evidence="5" key="1">
    <citation type="journal article" date="2013" name="Genome Announc.">
        <title>Draft Genome Sequence of Loktanella cinnabarina LL-001T, Isolated from Deep-Sea Floor Sediment.</title>
        <authorList>
            <person name="Nishi S."/>
            <person name="Tsubouchi T."/>
            <person name="Takaki Y."/>
            <person name="Koyanagi R."/>
            <person name="Satoh N."/>
            <person name="Maruyama T."/>
            <person name="Hatada Y."/>
        </authorList>
    </citation>
    <scope>NUCLEOTIDE SEQUENCE [LARGE SCALE GENOMIC DNA]</scope>
    <source>
        <strain evidence="5">LL-001</strain>
    </source>
</reference>
<proteinExistence type="inferred from homology"/>
<keyword evidence="6" id="KW-1185">Reference proteome</keyword>
<keyword evidence="2" id="KW-0680">Restriction system</keyword>
<evidence type="ECO:0000313" key="5">
    <source>
        <dbReference type="EMBL" id="GAD57529.1"/>
    </source>
</evidence>
<evidence type="ECO:0000313" key="6">
    <source>
        <dbReference type="Proteomes" id="UP000016566"/>
    </source>
</evidence>
<dbReference type="Gene3D" id="3.90.220.20">
    <property type="entry name" value="DNA methylase specificity domains"/>
    <property type="match status" value="2"/>
</dbReference>
<evidence type="ECO:0000256" key="3">
    <source>
        <dbReference type="ARBA" id="ARBA00023125"/>
    </source>
</evidence>
<gene>
    <name evidence="5" type="ORF">MBELCI_3581</name>
</gene>
<evidence type="ECO:0000256" key="1">
    <source>
        <dbReference type="ARBA" id="ARBA00010923"/>
    </source>
</evidence>
<dbReference type="InterPro" id="IPR052021">
    <property type="entry name" value="Type-I_RS_S_subunit"/>
</dbReference>
<dbReference type="REBASE" id="75079">
    <property type="entry name" value="S.Lci001ORF3582P"/>
</dbReference>
<accession>U3AIM7</accession>
<dbReference type="EMBL" id="BATB01000101">
    <property type="protein sequence ID" value="GAD57529.1"/>
    <property type="molecule type" value="Genomic_DNA"/>
</dbReference>
<evidence type="ECO:0000259" key="4">
    <source>
        <dbReference type="Pfam" id="PF01420"/>
    </source>
</evidence>
<dbReference type="SUPFAM" id="SSF116734">
    <property type="entry name" value="DNA methylase specificity domain"/>
    <property type="match status" value="2"/>
</dbReference>
<dbReference type="PANTHER" id="PTHR30408">
    <property type="entry name" value="TYPE-1 RESTRICTION ENZYME ECOKI SPECIFICITY PROTEIN"/>
    <property type="match status" value="1"/>
</dbReference>
<evidence type="ECO:0000256" key="2">
    <source>
        <dbReference type="ARBA" id="ARBA00022747"/>
    </source>
</evidence>
<dbReference type="Pfam" id="PF01420">
    <property type="entry name" value="Methylase_S"/>
    <property type="match status" value="1"/>
</dbReference>
<comment type="similarity">
    <text evidence="1">Belongs to the type-I restriction system S methylase family.</text>
</comment>
<dbReference type="CDD" id="cd17267">
    <property type="entry name" value="RMtype1_S_EcoAO83I-TRD1-CR1_like"/>
    <property type="match status" value="1"/>
</dbReference>
<keyword evidence="3" id="KW-0238">DNA-binding</keyword>
<feature type="domain" description="Type I restriction modification DNA specificity" evidence="4">
    <location>
        <begin position="10"/>
        <end position="94"/>
    </location>
</feature>
<dbReference type="eggNOG" id="COG0732">
    <property type="taxonomic scope" value="Bacteria"/>
</dbReference>
<dbReference type="GO" id="GO:0009307">
    <property type="term" value="P:DNA restriction-modification system"/>
    <property type="evidence" value="ECO:0007669"/>
    <property type="project" value="UniProtKB-KW"/>
</dbReference>
<name>U3AIM7_9RHOB</name>
<dbReference type="PANTHER" id="PTHR30408:SF12">
    <property type="entry name" value="TYPE I RESTRICTION ENZYME MJAVIII SPECIFICITY SUBUNIT"/>
    <property type="match status" value="1"/>
</dbReference>
<dbReference type="InterPro" id="IPR044946">
    <property type="entry name" value="Restrct_endonuc_typeI_TRD_sf"/>
</dbReference>
<dbReference type="InterPro" id="IPR000055">
    <property type="entry name" value="Restrct_endonuc_typeI_TRD"/>
</dbReference>
<protein>
    <submittedName>
        <fullName evidence="5">Type I restriction-modification system, specificity subunit S</fullName>
    </submittedName>
</protein>
<dbReference type="Proteomes" id="UP000016566">
    <property type="component" value="Unassembled WGS sequence"/>
</dbReference>
<organism evidence="5 6">
    <name type="scientific">Limimaricola cinnabarinus LL-001</name>
    <dbReference type="NCBI Taxonomy" id="1337093"/>
    <lineage>
        <taxon>Bacteria</taxon>
        <taxon>Pseudomonadati</taxon>
        <taxon>Pseudomonadota</taxon>
        <taxon>Alphaproteobacteria</taxon>
        <taxon>Rhodobacterales</taxon>
        <taxon>Paracoccaceae</taxon>
        <taxon>Limimaricola</taxon>
    </lineage>
</organism>